<dbReference type="GeneID" id="59372348"/>
<keyword evidence="2" id="KW-0472">Membrane</keyword>
<organism evidence="4 5">
    <name type="scientific">Pleurotus ostreatus</name>
    <name type="common">Oyster mushroom</name>
    <name type="synonym">White-rot fungus</name>
    <dbReference type="NCBI Taxonomy" id="5322"/>
    <lineage>
        <taxon>Eukaryota</taxon>
        <taxon>Fungi</taxon>
        <taxon>Dikarya</taxon>
        <taxon>Basidiomycota</taxon>
        <taxon>Agaricomycotina</taxon>
        <taxon>Agaricomycetes</taxon>
        <taxon>Agaricomycetidae</taxon>
        <taxon>Agaricales</taxon>
        <taxon>Pleurotineae</taxon>
        <taxon>Pleurotaceae</taxon>
        <taxon>Pleurotus</taxon>
    </lineage>
</organism>
<evidence type="ECO:0000256" key="2">
    <source>
        <dbReference type="SAM" id="Phobius"/>
    </source>
</evidence>
<dbReference type="RefSeq" id="XP_036625789.1">
    <property type="nucleotide sequence ID" value="XM_036772143.1"/>
</dbReference>
<dbReference type="NCBIfam" id="NF033635">
    <property type="entry name" value="SLATT_fungal"/>
    <property type="match status" value="1"/>
</dbReference>
<gene>
    <name evidence="4" type="ORF">PC9H_002507</name>
</gene>
<dbReference type="Pfam" id="PF18142">
    <property type="entry name" value="SLATT_fungal"/>
    <property type="match status" value="1"/>
</dbReference>
<dbReference type="EMBL" id="JACETU010000011">
    <property type="protein sequence ID" value="KAF7416242.1"/>
    <property type="molecule type" value="Genomic_DNA"/>
</dbReference>
<accession>A0A8H6ZNL8</accession>
<dbReference type="VEuPathDB" id="FungiDB:PC9H_002507"/>
<evidence type="ECO:0000259" key="3">
    <source>
        <dbReference type="Pfam" id="PF18142"/>
    </source>
</evidence>
<feature type="compositionally biased region" description="Basic and acidic residues" evidence="1">
    <location>
        <begin position="1"/>
        <end position="10"/>
    </location>
</feature>
<keyword evidence="2" id="KW-0812">Transmembrane</keyword>
<dbReference type="OrthoDB" id="3245801at2759"/>
<dbReference type="Proteomes" id="UP000623687">
    <property type="component" value="Unassembled WGS sequence"/>
</dbReference>
<dbReference type="InterPro" id="IPR041622">
    <property type="entry name" value="SLATT_fungi"/>
</dbReference>
<evidence type="ECO:0000313" key="4">
    <source>
        <dbReference type="EMBL" id="KAF7416242.1"/>
    </source>
</evidence>
<feature type="domain" description="SMODS and SLOG-associating 2TM effector" evidence="3">
    <location>
        <begin position="177"/>
        <end position="302"/>
    </location>
</feature>
<evidence type="ECO:0000313" key="5">
    <source>
        <dbReference type="Proteomes" id="UP000623687"/>
    </source>
</evidence>
<keyword evidence="5" id="KW-1185">Reference proteome</keyword>
<sequence length="312" mass="33808">MDRGQDHAAQEEQGTQPVVHGGGQEPTGTRATTQSHSLGQTASPTQLLPQADRPQPEPPRPILLPPSIPQAPLQDNDNLNPAINRGGEPLPTTQNVTAPVERLDDDHGSRDSSPGHRPNQPNPIYPRYPQRLADPGLSRVNSRRSGIDWIVPVEERKELPPRPKTLGERLQKTIDHANTECEKYAVRAKLTAYALNIAIGMQVLLGALTTAVSAATSGHSVGCTSIATSVLGGLATLVASYLARARGSNEPELSITRVKDLEHFKRECEAFIMDHGHKTEETGPLVDKMNNLRYKFEDLLGNASGERKLAPA</sequence>
<feature type="transmembrane region" description="Helical" evidence="2">
    <location>
        <begin position="193"/>
        <end position="214"/>
    </location>
</feature>
<comment type="caution">
    <text evidence="4">The sequence shown here is derived from an EMBL/GenBank/DDBJ whole genome shotgun (WGS) entry which is preliminary data.</text>
</comment>
<dbReference type="AlphaFoldDB" id="A0A8H6ZNL8"/>
<proteinExistence type="predicted"/>
<feature type="transmembrane region" description="Helical" evidence="2">
    <location>
        <begin position="226"/>
        <end position="243"/>
    </location>
</feature>
<protein>
    <recommendedName>
        <fullName evidence="3">SMODS and SLOG-associating 2TM effector domain-containing protein</fullName>
    </recommendedName>
</protein>
<evidence type="ECO:0000256" key="1">
    <source>
        <dbReference type="SAM" id="MobiDB-lite"/>
    </source>
</evidence>
<feature type="compositionally biased region" description="Basic and acidic residues" evidence="1">
    <location>
        <begin position="101"/>
        <end position="114"/>
    </location>
</feature>
<reference evidence="4" key="1">
    <citation type="submission" date="2019-07" db="EMBL/GenBank/DDBJ databases">
        <authorList>
            <person name="Palmer J.M."/>
        </authorList>
    </citation>
    <scope>NUCLEOTIDE SEQUENCE</scope>
    <source>
        <strain evidence="4">PC9</strain>
    </source>
</reference>
<feature type="compositionally biased region" description="Polar residues" evidence="1">
    <location>
        <begin position="26"/>
        <end position="48"/>
    </location>
</feature>
<feature type="region of interest" description="Disordered" evidence="1">
    <location>
        <begin position="1"/>
        <end position="139"/>
    </location>
</feature>
<feature type="compositionally biased region" description="Pro residues" evidence="1">
    <location>
        <begin position="56"/>
        <end position="69"/>
    </location>
</feature>
<name>A0A8H6ZNL8_PLEOS</name>
<keyword evidence="2" id="KW-1133">Transmembrane helix</keyword>